<name>A0A2S7N0G5_9BACI</name>
<evidence type="ECO:0000256" key="9">
    <source>
        <dbReference type="RuleBase" id="RU362122"/>
    </source>
</evidence>
<dbReference type="GO" id="GO:0015190">
    <property type="term" value="F:L-leucine transmembrane transporter activity"/>
    <property type="evidence" value="ECO:0007669"/>
    <property type="project" value="TreeGrafter"/>
</dbReference>
<evidence type="ECO:0000256" key="2">
    <source>
        <dbReference type="ARBA" id="ARBA00008540"/>
    </source>
</evidence>
<proteinExistence type="inferred from homology"/>
<protein>
    <recommendedName>
        <fullName evidence="9">Branched-chain amino acid transport system carrier protein</fullName>
    </recommendedName>
</protein>
<evidence type="ECO:0000256" key="3">
    <source>
        <dbReference type="ARBA" id="ARBA00022448"/>
    </source>
</evidence>
<evidence type="ECO:0000256" key="5">
    <source>
        <dbReference type="ARBA" id="ARBA00022692"/>
    </source>
</evidence>
<feature type="transmembrane region" description="Helical" evidence="9">
    <location>
        <begin position="231"/>
        <end position="252"/>
    </location>
</feature>
<feature type="transmembrane region" description="Helical" evidence="9">
    <location>
        <begin position="416"/>
        <end position="435"/>
    </location>
</feature>
<comment type="caution">
    <text evidence="10">The sequence shown here is derived from an EMBL/GenBank/DDBJ whole genome shotgun (WGS) entry which is preliminary data.</text>
</comment>
<evidence type="ECO:0000313" key="10">
    <source>
        <dbReference type="EMBL" id="PQD95500.1"/>
    </source>
</evidence>
<feature type="transmembrane region" description="Helical" evidence="9">
    <location>
        <begin position="80"/>
        <end position="101"/>
    </location>
</feature>
<keyword evidence="7 9" id="KW-1133">Transmembrane helix</keyword>
<evidence type="ECO:0000256" key="4">
    <source>
        <dbReference type="ARBA" id="ARBA00022475"/>
    </source>
</evidence>
<feature type="transmembrane region" description="Helical" evidence="9">
    <location>
        <begin position="347"/>
        <end position="364"/>
    </location>
</feature>
<comment type="subcellular location">
    <subcellularLocation>
        <location evidence="1 9">Cell membrane</location>
        <topology evidence="1 9">Multi-pass membrane protein</topology>
    </subcellularLocation>
</comment>
<dbReference type="GO" id="GO:0015820">
    <property type="term" value="P:L-leucine transport"/>
    <property type="evidence" value="ECO:0007669"/>
    <property type="project" value="TreeGrafter"/>
</dbReference>
<dbReference type="GO" id="GO:0015818">
    <property type="term" value="P:isoleucine transport"/>
    <property type="evidence" value="ECO:0007669"/>
    <property type="project" value="TreeGrafter"/>
</dbReference>
<feature type="transmembrane region" description="Helical" evidence="9">
    <location>
        <begin position="284"/>
        <end position="309"/>
    </location>
</feature>
<accession>A0A2S7N0G5</accession>
<feature type="transmembrane region" description="Helical" evidence="9">
    <location>
        <begin position="7"/>
        <end position="29"/>
    </location>
</feature>
<comment type="similarity">
    <text evidence="2 9">Belongs to the branched chain amino acid transporter family.</text>
</comment>
<dbReference type="InterPro" id="IPR004685">
    <property type="entry name" value="Brnchd-chn_aa_trnsp_Livcs"/>
</dbReference>
<dbReference type="RefSeq" id="WP_104849255.1">
    <property type="nucleotide sequence ID" value="NZ_PKOZ01000004.1"/>
</dbReference>
<dbReference type="Proteomes" id="UP000239663">
    <property type="component" value="Unassembled WGS sequence"/>
</dbReference>
<feature type="transmembrane region" description="Helical" evidence="9">
    <location>
        <begin position="321"/>
        <end position="341"/>
    </location>
</feature>
<reference evidence="10 11" key="1">
    <citation type="submission" date="2017-12" db="EMBL/GenBank/DDBJ databases">
        <title>Taxonomic description and draft genome of Pradoshia cofamensis Gen. nov., sp. nov., a thermotolerant bacillale isolated from anterior gut of earthworm Eisenia fetida.</title>
        <authorList>
            <person name="Saha T."/>
            <person name="Chakraborty R."/>
        </authorList>
    </citation>
    <scope>NUCLEOTIDE SEQUENCE [LARGE SCALE GENOMIC DNA]</scope>
    <source>
        <strain evidence="10 11">EAG3</strain>
    </source>
</reference>
<organism evidence="10 11">
    <name type="scientific">Pradoshia eiseniae</name>
    <dbReference type="NCBI Taxonomy" id="2064768"/>
    <lineage>
        <taxon>Bacteria</taxon>
        <taxon>Bacillati</taxon>
        <taxon>Bacillota</taxon>
        <taxon>Bacilli</taxon>
        <taxon>Bacillales</taxon>
        <taxon>Bacillaceae</taxon>
        <taxon>Pradoshia</taxon>
    </lineage>
</organism>
<feature type="transmembrane region" description="Helical" evidence="9">
    <location>
        <begin position="121"/>
        <end position="141"/>
    </location>
</feature>
<keyword evidence="4" id="KW-1003">Cell membrane</keyword>
<feature type="transmembrane region" description="Helical" evidence="9">
    <location>
        <begin position="153"/>
        <end position="171"/>
    </location>
</feature>
<feature type="transmembrane region" description="Helical" evidence="9">
    <location>
        <begin position="373"/>
        <end position="396"/>
    </location>
</feature>
<keyword evidence="3 9" id="KW-0813">Transport</keyword>
<dbReference type="GO" id="GO:0015188">
    <property type="term" value="F:L-isoleucine transmembrane transporter activity"/>
    <property type="evidence" value="ECO:0007669"/>
    <property type="project" value="TreeGrafter"/>
</dbReference>
<keyword evidence="5 9" id="KW-0812">Transmembrane</keyword>
<dbReference type="GO" id="GO:0005304">
    <property type="term" value="F:L-valine transmembrane transporter activity"/>
    <property type="evidence" value="ECO:0007669"/>
    <property type="project" value="TreeGrafter"/>
</dbReference>
<keyword evidence="11" id="KW-1185">Reference proteome</keyword>
<feature type="transmembrane region" description="Helical" evidence="9">
    <location>
        <begin position="202"/>
        <end position="219"/>
    </location>
</feature>
<evidence type="ECO:0000256" key="6">
    <source>
        <dbReference type="ARBA" id="ARBA00022970"/>
    </source>
</evidence>
<dbReference type="OrthoDB" id="9783920at2"/>
<keyword evidence="6 9" id="KW-0029">Amino-acid transport</keyword>
<dbReference type="AlphaFoldDB" id="A0A2S7N0G5"/>
<dbReference type="PANTHER" id="PTHR30588">
    <property type="entry name" value="BRANCHED-CHAIN AMINO ACID TRANSPORT SYSTEM 2 CARRIER PROTEIN"/>
    <property type="match status" value="1"/>
</dbReference>
<evidence type="ECO:0000313" key="11">
    <source>
        <dbReference type="Proteomes" id="UP000239663"/>
    </source>
</evidence>
<evidence type="ECO:0000256" key="8">
    <source>
        <dbReference type="ARBA" id="ARBA00023136"/>
    </source>
</evidence>
<dbReference type="EMBL" id="PKOZ01000004">
    <property type="protein sequence ID" value="PQD95500.1"/>
    <property type="molecule type" value="Genomic_DNA"/>
</dbReference>
<dbReference type="Pfam" id="PF05525">
    <property type="entry name" value="Branch_AA_trans"/>
    <property type="match status" value="1"/>
</dbReference>
<keyword evidence="8 9" id="KW-0472">Membrane</keyword>
<evidence type="ECO:0000256" key="1">
    <source>
        <dbReference type="ARBA" id="ARBA00004651"/>
    </source>
</evidence>
<dbReference type="NCBIfam" id="TIGR00796">
    <property type="entry name" value="livcs"/>
    <property type="match status" value="1"/>
</dbReference>
<dbReference type="PANTHER" id="PTHR30588:SF0">
    <property type="entry name" value="BRANCHED-CHAIN AMINO ACID PERMEASE BRNQ"/>
    <property type="match status" value="1"/>
</dbReference>
<comment type="function">
    <text evidence="9">Component of the transport system for branched-chain amino acids.</text>
</comment>
<dbReference type="GO" id="GO:0005886">
    <property type="term" value="C:plasma membrane"/>
    <property type="evidence" value="ECO:0007669"/>
    <property type="project" value="UniProtKB-SubCell"/>
</dbReference>
<gene>
    <name evidence="10" type="primary">brnQ</name>
    <name evidence="10" type="ORF">CYL18_09460</name>
</gene>
<feature type="transmembrane region" description="Helical" evidence="9">
    <location>
        <begin position="41"/>
        <end position="68"/>
    </location>
</feature>
<evidence type="ECO:0000256" key="7">
    <source>
        <dbReference type="ARBA" id="ARBA00022989"/>
    </source>
</evidence>
<sequence>MDKKLPISAYLVIGLLLFSLFFGGGNLIFPAYLGQLSGTNMWIAVAGFLVTGVGLPLLAIIAIGISGVDNVQPLAARVHPIYGIIYTVMLYLTIGPFFALPRTGTVSYEIGIAPFIGEDNHFIKLLIYTILFFGISLWLSLNPSRILDRIGKILSPLMLLFIAVIIIMSFVNPLGSQSAPQESYDSTAFVNGFLQGYNTLDALGGLAFGILIINSVKLYGQKSKKAIFTSVLKSGVIGVGLLALVYIFVAYIGSTSVTALGLADNGAPILSGASKHYMGTLGQVFLAFTIIIACLTTSVGLTSACAAYFYKLAPKFSYKTYAIVFTLFSACVANVGLSNLITFSTPVLLFLYPITIVLIFLVLADSIFKSRQIVYICTMIPTLFMSFVEGIHGFGISLGAIDSILAAYVPFYEVSMGWLTFAVIGFTVGCIIASIKAPAEKKAEKAKILLSGETE</sequence>